<proteinExistence type="predicted"/>
<evidence type="ECO:0000313" key="2">
    <source>
        <dbReference type="Ensembl" id="ENSCSAVP00000014577.1"/>
    </source>
</evidence>
<dbReference type="AlphaFoldDB" id="H2ZAG2"/>
<name>H2ZAG2_CIOSA</name>
<dbReference type="Ensembl" id="ENSCSAVT00000014743.1">
    <property type="protein sequence ID" value="ENSCSAVP00000014577.1"/>
    <property type="gene ID" value="ENSCSAVG00000008526.1"/>
</dbReference>
<reference evidence="2" key="2">
    <citation type="submission" date="2025-08" db="UniProtKB">
        <authorList>
            <consortium name="Ensembl"/>
        </authorList>
    </citation>
    <scope>IDENTIFICATION</scope>
</reference>
<organism evidence="2 3">
    <name type="scientific">Ciona savignyi</name>
    <name type="common">Pacific transparent sea squirt</name>
    <dbReference type="NCBI Taxonomy" id="51511"/>
    <lineage>
        <taxon>Eukaryota</taxon>
        <taxon>Metazoa</taxon>
        <taxon>Chordata</taxon>
        <taxon>Tunicata</taxon>
        <taxon>Ascidiacea</taxon>
        <taxon>Phlebobranchia</taxon>
        <taxon>Cionidae</taxon>
        <taxon>Ciona</taxon>
    </lineage>
</organism>
<feature type="compositionally biased region" description="Low complexity" evidence="1">
    <location>
        <begin position="83"/>
        <end position="93"/>
    </location>
</feature>
<evidence type="ECO:0000313" key="3">
    <source>
        <dbReference type="Proteomes" id="UP000007875"/>
    </source>
</evidence>
<reference evidence="2" key="3">
    <citation type="submission" date="2025-09" db="UniProtKB">
        <authorList>
            <consortium name="Ensembl"/>
        </authorList>
    </citation>
    <scope>IDENTIFICATION</scope>
</reference>
<dbReference type="Proteomes" id="UP000007875">
    <property type="component" value="Unassembled WGS sequence"/>
</dbReference>
<accession>H2ZAG2</accession>
<sequence length="168" mass="18592">MGNVGSKRKYNVNEGAANKEEAVVAVDNSVKPVELDQKTNGGVGESGTNGHTDVEVEVVNGNGTAAKNGGNKKAKSPIKFKLPKGFSSFRSSPKSPPTEDDKVVEVKTEEPANENAEIAKDEKKRLLMKPPRKLLPRPLKKLLRVRKTIKPRKRRKNLLTKLRLMYHK</sequence>
<feature type="compositionally biased region" description="Basic residues" evidence="1">
    <location>
        <begin position="70"/>
        <end position="82"/>
    </location>
</feature>
<feature type="compositionally biased region" description="Basic and acidic residues" evidence="1">
    <location>
        <begin position="97"/>
        <end position="110"/>
    </location>
</feature>
<evidence type="ECO:0000256" key="1">
    <source>
        <dbReference type="SAM" id="MobiDB-lite"/>
    </source>
</evidence>
<protein>
    <submittedName>
        <fullName evidence="2">Uncharacterized protein</fullName>
    </submittedName>
</protein>
<feature type="region of interest" description="Disordered" evidence="1">
    <location>
        <begin position="61"/>
        <end position="114"/>
    </location>
</feature>
<keyword evidence="3" id="KW-1185">Reference proteome</keyword>
<dbReference type="HOGENOM" id="CLU_135098_0_0_1"/>
<reference evidence="3" key="1">
    <citation type="submission" date="2003-08" db="EMBL/GenBank/DDBJ databases">
        <authorList>
            <person name="Birren B."/>
            <person name="Nusbaum C."/>
            <person name="Abebe A."/>
            <person name="Abouelleil A."/>
            <person name="Adekoya E."/>
            <person name="Ait-zahra M."/>
            <person name="Allen N."/>
            <person name="Allen T."/>
            <person name="An P."/>
            <person name="Anderson M."/>
            <person name="Anderson S."/>
            <person name="Arachchi H."/>
            <person name="Armbruster J."/>
            <person name="Bachantsang P."/>
            <person name="Baldwin J."/>
            <person name="Barry A."/>
            <person name="Bayul T."/>
            <person name="Blitshsteyn B."/>
            <person name="Bloom T."/>
            <person name="Blye J."/>
            <person name="Boguslavskiy L."/>
            <person name="Borowsky M."/>
            <person name="Boukhgalter B."/>
            <person name="Brunache A."/>
            <person name="Butler J."/>
            <person name="Calixte N."/>
            <person name="Calvo S."/>
            <person name="Camarata J."/>
            <person name="Campo K."/>
            <person name="Chang J."/>
            <person name="Cheshatsang Y."/>
            <person name="Citroen M."/>
            <person name="Collymore A."/>
            <person name="Considine T."/>
            <person name="Cook A."/>
            <person name="Cooke P."/>
            <person name="Corum B."/>
            <person name="Cuomo C."/>
            <person name="David R."/>
            <person name="Dawoe T."/>
            <person name="Degray S."/>
            <person name="Dodge S."/>
            <person name="Dooley K."/>
            <person name="Dorje P."/>
            <person name="Dorjee K."/>
            <person name="Dorris L."/>
            <person name="Duffey N."/>
            <person name="Dupes A."/>
            <person name="Elkins T."/>
            <person name="Engels R."/>
            <person name="Erickson J."/>
            <person name="Farina A."/>
            <person name="Faro S."/>
            <person name="Ferreira P."/>
            <person name="Fischer H."/>
            <person name="Fitzgerald M."/>
            <person name="Foley K."/>
            <person name="Gage D."/>
            <person name="Galagan J."/>
            <person name="Gearin G."/>
            <person name="Gnerre S."/>
            <person name="Gnirke A."/>
            <person name="Goyette A."/>
            <person name="Graham J."/>
            <person name="Grandbois E."/>
            <person name="Gyaltsen K."/>
            <person name="Hafez N."/>
            <person name="Hagopian D."/>
            <person name="Hagos B."/>
            <person name="Hall J."/>
            <person name="Hatcher B."/>
            <person name="Heller A."/>
            <person name="Higgins H."/>
            <person name="Honan T."/>
            <person name="Horn A."/>
            <person name="Houde N."/>
            <person name="Hughes L."/>
            <person name="Hulme W."/>
            <person name="Husby E."/>
            <person name="Iliev I."/>
            <person name="Jaffe D."/>
            <person name="Jones C."/>
            <person name="Kamal M."/>
            <person name="Kamat A."/>
            <person name="Kamvysselis M."/>
            <person name="Karlsson E."/>
            <person name="Kells C."/>
            <person name="Kieu A."/>
            <person name="Kisner P."/>
            <person name="Kodira C."/>
            <person name="Kulbokas E."/>
            <person name="Labutti K."/>
            <person name="Lama D."/>
            <person name="Landers T."/>
            <person name="Leger J."/>
            <person name="Levine S."/>
            <person name="Lewis D."/>
            <person name="Lewis T."/>
            <person name="Lindblad-toh K."/>
            <person name="Liu X."/>
            <person name="Lokyitsang T."/>
            <person name="Lokyitsang Y."/>
            <person name="Lucien O."/>
            <person name="Lui A."/>
            <person name="Ma L.J."/>
            <person name="Mabbitt R."/>
            <person name="Macdonald J."/>
            <person name="Maclean C."/>
            <person name="Major J."/>
            <person name="Manning J."/>
            <person name="Marabella R."/>
            <person name="Maru K."/>
            <person name="Matthews C."/>
            <person name="Mauceli E."/>
            <person name="Mccarthy M."/>
            <person name="Mcdonough S."/>
            <person name="Mcghee T."/>
            <person name="Meldrim J."/>
            <person name="Meneus L."/>
            <person name="Mesirov J."/>
            <person name="Mihalev A."/>
            <person name="Mihova T."/>
            <person name="Mikkelsen T."/>
            <person name="Mlenga V."/>
            <person name="Moru K."/>
            <person name="Mozes J."/>
            <person name="Mulrain L."/>
            <person name="Munson G."/>
            <person name="Naylor J."/>
            <person name="Newes C."/>
            <person name="Nguyen C."/>
            <person name="Nguyen N."/>
            <person name="Nguyen T."/>
            <person name="Nicol R."/>
            <person name="Nielsen C."/>
            <person name="Nizzari M."/>
            <person name="Norbu C."/>
            <person name="Norbu N."/>
            <person name="O'donnell P."/>
            <person name="Okoawo O."/>
            <person name="O'leary S."/>
            <person name="Omotosho B."/>
            <person name="O'neill K."/>
            <person name="Osman S."/>
            <person name="Parker S."/>
            <person name="Perrin D."/>
            <person name="Phunkhang P."/>
            <person name="Piqani B."/>
            <person name="Purcell S."/>
            <person name="Rachupka T."/>
            <person name="Ramasamy U."/>
            <person name="Rameau R."/>
            <person name="Ray V."/>
            <person name="Raymond C."/>
            <person name="Retta R."/>
            <person name="Richardson S."/>
            <person name="Rise C."/>
            <person name="Rodriguez J."/>
            <person name="Rogers J."/>
            <person name="Rogov P."/>
            <person name="Rutman M."/>
            <person name="Schupbach R."/>
            <person name="Seaman C."/>
            <person name="Settipalli S."/>
            <person name="Sharpe T."/>
            <person name="Sheridan J."/>
            <person name="Sherpa N."/>
            <person name="Shi J."/>
            <person name="Smirnov S."/>
            <person name="Smith C."/>
            <person name="Sougnez C."/>
            <person name="Spencer B."/>
            <person name="Stalker J."/>
            <person name="Stange-thomann N."/>
            <person name="Stavropoulos S."/>
            <person name="Stetson K."/>
            <person name="Stone C."/>
            <person name="Stone S."/>
            <person name="Stubbs M."/>
            <person name="Talamas J."/>
            <person name="Tchuinga P."/>
            <person name="Tenzing P."/>
            <person name="Tesfaye S."/>
            <person name="Theodore J."/>
            <person name="Thoulutsang Y."/>
            <person name="Topham K."/>
            <person name="Towey S."/>
            <person name="Tsamla T."/>
            <person name="Tsomo N."/>
            <person name="Vallee D."/>
            <person name="Vassiliev H."/>
            <person name="Venkataraman V."/>
            <person name="Vinson J."/>
            <person name="Vo A."/>
            <person name="Wade C."/>
            <person name="Wang S."/>
            <person name="Wangchuk T."/>
            <person name="Wangdi T."/>
            <person name="Whittaker C."/>
            <person name="Wilkinson J."/>
            <person name="Wu Y."/>
            <person name="Wyman D."/>
            <person name="Yadav S."/>
            <person name="Yang S."/>
            <person name="Yang X."/>
            <person name="Yeager S."/>
            <person name="Yee E."/>
            <person name="Young G."/>
            <person name="Zainoun J."/>
            <person name="Zembeck L."/>
            <person name="Zimmer A."/>
            <person name="Zody M."/>
            <person name="Lander E."/>
        </authorList>
    </citation>
    <scope>NUCLEOTIDE SEQUENCE [LARGE SCALE GENOMIC DNA]</scope>
</reference>